<gene>
    <name evidence="8" type="ORF">LUZ61_002858</name>
</gene>
<dbReference type="PANTHER" id="PTHR31592:SF1">
    <property type="entry name" value="TRANSMEMBRANE PROTEIN 192"/>
    <property type="match status" value="1"/>
</dbReference>
<name>A0AAD5ZJQ6_9POAL</name>
<keyword evidence="4 7" id="KW-1133">Transmembrane helix</keyword>
<feature type="coiled-coil region" evidence="6">
    <location>
        <begin position="255"/>
        <end position="282"/>
    </location>
</feature>
<dbReference type="Proteomes" id="UP001210211">
    <property type="component" value="Unassembled WGS sequence"/>
</dbReference>
<feature type="transmembrane region" description="Helical" evidence="7">
    <location>
        <begin position="146"/>
        <end position="166"/>
    </location>
</feature>
<organism evidence="8 9">
    <name type="scientific">Rhynchospora tenuis</name>
    <dbReference type="NCBI Taxonomy" id="198213"/>
    <lineage>
        <taxon>Eukaryota</taxon>
        <taxon>Viridiplantae</taxon>
        <taxon>Streptophyta</taxon>
        <taxon>Embryophyta</taxon>
        <taxon>Tracheophyta</taxon>
        <taxon>Spermatophyta</taxon>
        <taxon>Magnoliopsida</taxon>
        <taxon>Liliopsida</taxon>
        <taxon>Poales</taxon>
        <taxon>Cyperaceae</taxon>
        <taxon>Cyperoideae</taxon>
        <taxon>Rhynchosporeae</taxon>
        <taxon>Rhynchospora</taxon>
    </lineage>
</organism>
<feature type="transmembrane region" description="Helical" evidence="7">
    <location>
        <begin position="38"/>
        <end position="62"/>
    </location>
</feature>
<keyword evidence="9" id="KW-1185">Reference proteome</keyword>
<reference evidence="8 9" key="1">
    <citation type="journal article" date="2022" name="Cell">
        <title>Repeat-based holocentromeres influence genome architecture and karyotype evolution.</title>
        <authorList>
            <person name="Hofstatter P.G."/>
            <person name="Thangavel G."/>
            <person name="Lux T."/>
            <person name="Neumann P."/>
            <person name="Vondrak T."/>
            <person name="Novak P."/>
            <person name="Zhang M."/>
            <person name="Costa L."/>
            <person name="Castellani M."/>
            <person name="Scott A."/>
            <person name="Toegelov H."/>
            <person name="Fuchs J."/>
            <person name="Mata-Sucre Y."/>
            <person name="Dias Y."/>
            <person name="Vanzela A.L.L."/>
            <person name="Huettel B."/>
            <person name="Almeida C.C.S."/>
            <person name="Simkova H."/>
            <person name="Souza G."/>
            <person name="Pedrosa-Harand A."/>
            <person name="Macas J."/>
            <person name="Mayer K.F.X."/>
            <person name="Houben A."/>
            <person name="Marques A."/>
        </authorList>
    </citation>
    <scope>NUCLEOTIDE SEQUENCE [LARGE SCALE GENOMIC DNA]</scope>
    <source>
        <strain evidence="8">RhyTen1mFocal</strain>
    </source>
</reference>
<dbReference type="EMBL" id="JAMRDG010000001">
    <property type="protein sequence ID" value="KAJ3699153.1"/>
    <property type="molecule type" value="Genomic_DNA"/>
</dbReference>
<comment type="caution">
    <text evidence="8">The sequence shown here is derived from an EMBL/GenBank/DDBJ whole genome shotgun (WGS) entry which is preliminary data.</text>
</comment>
<dbReference type="GO" id="GO:0005770">
    <property type="term" value="C:late endosome"/>
    <property type="evidence" value="ECO:0007669"/>
    <property type="project" value="TreeGrafter"/>
</dbReference>
<dbReference type="AlphaFoldDB" id="A0AAD5ZJQ6"/>
<evidence type="ECO:0000313" key="8">
    <source>
        <dbReference type="EMBL" id="KAJ3699153.1"/>
    </source>
</evidence>
<accession>A0AAD5ZJQ6</accession>
<sequence>MSHDRASTSARTATDESSLFLDVLREAPLSGNRQPRSILGALIYCLLLASYAAISIAAPWIFFFIPRLIPALICSCNVLLLVITVVFQQYWIYQVRKVRLQGYYAFSQKLKHIARLPFVTVSCGNALMLLILVWESYQQVFSLSLMLRVAAVAEALCAGCFMSLYIGCIHKYNSLNGQPDILRSLYTALQPSSALEGLRYYDSGSLSDQQMALLQYQRENLHYLSEEVLRLQDCLSKYQRSYDGSTPQVDLAHLLASRDQELRTLSAEMDQVQSELRLARGLIAERDSEIMRIRATNNQYVEENERLRGILGEWSARAAKLERALEAERSSNAELRKNLSLKGQ</sequence>
<evidence type="ECO:0000256" key="5">
    <source>
        <dbReference type="ARBA" id="ARBA00023136"/>
    </source>
</evidence>
<evidence type="ECO:0000256" key="1">
    <source>
        <dbReference type="ARBA" id="ARBA00004141"/>
    </source>
</evidence>
<evidence type="ECO:0000256" key="4">
    <source>
        <dbReference type="ARBA" id="ARBA00022989"/>
    </source>
</evidence>
<dbReference type="PANTHER" id="PTHR31592">
    <property type="entry name" value="TRANSMEMBRANE PROTEIN 192"/>
    <property type="match status" value="1"/>
</dbReference>
<evidence type="ECO:0000313" key="9">
    <source>
        <dbReference type="Proteomes" id="UP001210211"/>
    </source>
</evidence>
<comment type="similarity">
    <text evidence="2">Belongs to the TMEM192 family.</text>
</comment>
<keyword evidence="6" id="KW-0175">Coiled coil</keyword>
<evidence type="ECO:0000256" key="3">
    <source>
        <dbReference type="ARBA" id="ARBA00022692"/>
    </source>
</evidence>
<proteinExistence type="inferred from homology"/>
<feature type="transmembrane region" description="Helical" evidence="7">
    <location>
        <begin position="68"/>
        <end position="92"/>
    </location>
</feature>
<evidence type="ECO:0000256" key="7">
    <source>
        <dbReference type="SAM" id="Phobius"/>
    </source>
</evidence>
<dbReference type="GO" id="GO:0005765">
    <property type="term" value="C:lysosomal membrane"/>
    <property type="evidence" value="ECO:0007669"/>
    <property type="project" value="TreeGrafter"/>
</dbReference>
<feature type="transmembrane region" description="Helical" evidence="7">
    <location>
        <begin position="113"/>
        <end position="134"/>
    </location>
</feature>
<comment type="subcellular location">
    <subcellularLocation>
        <location evidence="1">Membrane</location>
        <topology evidence="1">Multi-pass membrane protein</topology>
    </subcellularLocation>
</comment>
<dbReference type="InterPro" id="IPR029399">
    <property type="entry name" value="TMEM192"/>
</dbReference>
<dbReference type="Pfam" id="PF14802">
    <property type="entry name" value="TMEM192"/>
    <property type="match status" value="1"/>
</dbReference>
<keyword evidence="5 7" id="KW-0472">Membrane</keyword>
<evidence type="ECO:0000256" key="2">
    <source>
        <dbReference type="ARBA" id="ARBA00006314"/>
    </source>
</evidence>
<keyword evidence="3 7" id="KW-0812">Transmembrane</keyword>
<protein>
    <submittedName>
        <fullName evidence="8">Uncharacterized protein</fullName>
    </submittedName>
</protein>
<evidence type="ECO:0000256" key="6">
    <source>
        <dbReference type="SAM" id="Coils"/>
    </source>
</evidence>